<dbReference type="EMBL" id="BLXT01003032">
    <property type="protein sequence ID" value="GFO00154.1"/>
    <property type="molecule type" value="Genomic_DNA"/>
</dbReference>
<dbReference type="InterPro" id="IPR049012">
    <property type="entry name" value="Mutator_transp_dom"/>
</dbReference>
<organism evidence="2 3">
    <name type="scientific">Plakobranchus ocellatus</name>
    <dbReference type="NCBI Taxonomy" id="259542"/>
    <lineage>
        <taxon>Eukaryota</taxon>
        <taxon>Metazoa</taxon>
        <taxon>Spiralia</taxon>
        <taxon>Lophotrochozoa</taxon>
        <taxon>Mollusca</taxon>
        <taxon>Gastropoda</taxon>
        <taxon>Heterobranchia</taxon>
        <taxon>Euthyneura</taxon>
        <taxon>Panpulmonata</taxon>
        <taxon>Sacoglossa</taxon>
        <taxon>Placobranchoidea</taxon>
        <taxon>Plakobranchidae</taxon>
        <taxon>Plakobranchus</taxon>
    </lineage>
</organism>
<gene>
    <name evidence="2" type="ORF">PoB_002665900</name>
</gene>
<evidence type="ECO:0000313" key="3">
    <source>
        <dbReference type="Proteomes" id="UP000735302"/>
    </source>
</evidence>
<name>A0AAV3ZXX6_9GAST</name>
<keyword evidence="3" id="KW-1185">Reference proteome</keyword>
<feature type="domain" description="Mutator-like transposase" evidence="1">
    <location>
        <begin position="5"/>
        <end position="120"/>
    </location>
</feature>
<evidence type="ECO:0000313" key="2">
    <source>
        <dbReference type="EMBL" id="GFO00154.1"/>
    </source>
</evidence>
<evidence type="ECO:0000259" key="1">
    <source>
        <dbReference type="Pfam" id="PF20700"/>
    </source>
</evidence>
<dbReference type="Pfam" id="PF20700">
    <property type="entry name" value="Mutator"/>
    <property type="match status" value="1"/>
</dbReference>
<dbReference type="Proteomes" id="UP000735302">
    <property type="component" value="Unassembled WGS sequence"/>
</dbReference>
<sequence length="134" mass="15271">MKAAKELKEKKGYEAAVDYSVSVDGTWQRKGHASHHGVVTIMSVDTGKCLDVETLSNDWNCQHCEERQCREPEAYDKWKAVNNYKLNHQGSAGAMEGEGCLKNLRRSEMRLNLRFTEYLGEMVIHPLSIKLNMP</sequence>
<proteinExistence type="predicted"/>
<comment type="caution">
    <text evidence="2">The sequence shown here is derived from an EMBL/GenBank/DDBJ whole genome shotgun (WGS) entry which is preliminary data.</text>
</comment>
<protein>
    <submittedName>
        <fullName evidence="2">Opsin-3</fullName>
    </submittedName>
</protein>
<reference evidence="2 3" key="1">
    <citation type="journal article" date="2021" name="Elife">
        <title>Chloroplast acquisition without the gene transfer in kleptoplastic sea slugs, Plakobranchus ocellatus.</title>
        <authorList>
            <person name="Maeda T."/>
            <person name="Takahashi S."/>
            <person name="Yoshida T."/>
            <person name="Shimamura S."/>
            <person name="Takaki Y."/>
            <person name="Nagai Y."/>
            <person name="Toyoda A."/>
            <person name="Suzuki Y."/>
            <person name="Arimoto A."/>
            <person name="Ishii H."/>
            <person name="Satoh N."/>
            <person name="Nishiyama T."/>
            <person name="Hasebe M."/>
            <person name="Maruyama T."/>
            <person name="Minagawa J."/>
            <person name="Obokata J."/>
            <person name="Shigenobu S."/>
        </authorList>
    </citation>
    <scope>NUCLEOTIDE SEQUENCE [LARGE SCALE GENOMIC DNA]</scope>
</reference>
<accession>A0AAV3ZXX6</accession>
<dbReference type="AlphaFoldDB" id="A0AAV3ZXX6"/>